<evidence type="ECO:0000313" key="1">
    <source>
        <dbReference type="EMBL" id="ODV58471.1"/>
    </source>
</evidence>
<accession>A0A1D2VA34</accession>
<proteinExistence type="predicted"/>
<dbReference type="GeneID" id="30967709"/>
<evidence type="ECO:0000313" key="2">
    <source>
        <dbReference type="Proteomes" id="UP000095038"/>
    </source>
</evidence>
<dbReference type="AlphaFoldDB" id="A0A1D2VA34"/>
<organism evidence="1 2">
    <name type="scientific">Ascoidea rubescens DSM 1968</name>
    <dbReference type="NCBI Taxonomy" id="1344418"/>
    <lineage>
        <taxon>Eukaryota</taxon>
        <taxon>Fungi</taxon>
        <taxon>Dikarya</taxon>
        <taxon>Ascomycota</taxon>
        <taxon>Saccharomycotina</taxon>
        <taxon>Saccharomycetes</taxon>
        <taxon>Ascoideaceae</taxon>
        <taxon>Ascoidea</taxon>
    </lineage>
</organism>
<gene>
    <name evidence="1" type="ORF">ASCRUDRAFT_77939</name>
</gene>
<keyword evidence="2" id="KW-1185">Reference proteome</keyword>
<dbReference type="RefSeq" id="XP_020044778.1">
    <property type="nucleotide sequence ID" value="XM_020194073.1"/>
</dbReference>
<dbReference type="InParanoid" id="A0A1D2VA34"/>
<dbReference type="Proteomes" id="UP000095038">
    <property type="component" value="Unassembled WGS sequence"/>
</dbReference>
<name>A0A1D2VA34_9ASCO</name>
<protein>
    <submittedName>
        <fullName evidence="1">Uncharacterized protein</fullName>
    </submittedName>
</protein>
<sequence>MSENYYPFYPAPWTNIQNSNVIDKNQSSAGFFRPNPNKDSGFDSIPNIPTTLSSSTRTLANSSVSDLTRKQIAENNNKNKILFVKIQNFPYLPTSEISLYDKHNKIITWNTFLYYLKECSYPHISYLLFNKNINIYLPQKNCYILSDHWLYFVSTGIYKIIIKLKDINYIRKGFPLKIVKSKSSANNKNKIAPNSKNSVHRTSIENKSYDLPKPPKQTCHSKIIHWLMN</sequence>
<dbReference type="EMBL" id="KV454492">
    <property type="protein sequence ID" value="ODV58471.1"/>
    <property type="molecule type" value="Genomic_DNA"/>
</dbReference>
<reference evidence="2" key="1">
    <citation type="submission" date="2016-05" db="EMBL/GenBank/DDBJ databases">
        <title>Comparative genomics of biotechnologically important yeasts.</title>
        <authorList>
            <consortium name="DOE Joint Genome Institute"/>
            <person name="Riley R."/>
            <person name="Haridas S."/>
            <person name="Wolfe K.H."/>
            <person name="Lopes M.R."/>
            <person name="Hittinger C.T."/>
            <person name="Goker M."/>
            <person name="Salamov A."/>
            <person name="Wisecaver J."/>
            <person name="Long T.M."/>
            <person name="Aerts A.L."/>
            <person name="Barry K."/>
            <person name="Choi C."/>
            <person name="Clum A."/>
            <person name="Coughlan A.Y."/>
            <person name="Deshpande S."/>
            <person name="Douglass A.P."/>
            <person name="Hanson S.J."/>
            <person name="Klenk H.-P."/>
            <person name="Labutti K."/>
            <person name="Lapidus A."/>
            <person name="Lindquist E."/>
            <person name="Lipzen A."/>
            <person name="Meier-Kolthoff J.P."/>
            <person name="Ohm R.A."/>
            <person name="Otillar R.P."/>
            <person name="Pangilinan J."/>
            <person name="Peng Y."/>
            <person name="Rokas A."/>
            <person name="Rosa C.A."/>
            <person name="Scheuner C."/>
            <person name="Sibirny A.A."/>
            <person name="Slot J.C."/>
            <person name="Stielow J.B."/>
            <person name="Sun H."/>
            <person name="Kurtzman C.P."/>
            <person name="Blackwell M."/>
            <person name="Grigoriev I.V."/>
            <person name="Jeffries T.W."/>
        </authorList>
    </citation>
    <scope>NUCLEOTIDE SEQUENCE [LARGE SCALE GENOMIC DNA]</scope>
    <source>
        <strain evidence="2">DSM 1968</strain>
    </source>
</reference>